<organism evidence="10 11">
    <name type="scientific">candidate division WS6 bacterium OLB20</name>
    <dbReference type="NCBI Taxonomy" id="1617426"/>
    <lineage>
        <taxon>Bacteria</taxon>
        <taxon>Candidatus Dojkabacteria</taxon>
    </lineage>
</organism>
<reference evidence="10 11" key="1">
    <citation type="submission" date="2015-02" db="EMBL/GenBank/DDBJ databases">
        <title>Improved understanding of the partial-nitritation anammox process through 23 genomes representing the majority of the microbial community.</title>
        <authorList>
            <person name="Speth D.R."/>
            <person name="In T Zandt M."/>
            <person name="Guerrero Cruz S."/>
            <person name="Jetten M.S."/>
            <person name="Dutilh B.E."/>
        </authorList>
    </citation>
    <scope>NUCLEOTIDE SEQUENCE [LARGE SCALE GENOMIC DNA]</scope>
    <source>
        <strain evidence="10">OLB20</strain>
    </source>
</reference>
<dbReference type="InterPro" id="IPR029044">
    <property type="entry name" value="Nucleotide-diphossugar_trans"/>
</dbReference>
<dbReference type="EMBL" id="JYNZ01000003">
    <property type="protein sequence ID" value="KXK26446.1"/>
    <property type="molecule type" value="Genomic_DNA"/>
</dbReference>
<dbReference type="AlphaFoldDB" id="A0A136LXU0"/>
<evidence type="ECO:0000256" key="3">
    <source>
        <dbReference type="ARBA" id="ARBA00022679"/>
    </source>
</evidence>
<dbReference type="NCBIfam" id="TIGR03992">
    <property type="entry name" value="Arch_glmU"/>
    <property type="match status" value="1"/>
</dbReference>
<dbReference type="PATRIC" id="fig|1617426.3.peg.446"/>
<evidence type="ECO:0000313" key="11">
    <source>
        <dbReference type="Proteomes" id="UP000070457"/>
    </source>
</evidence>
<comment type="catalytic activity">
    <reaction evidence="8">
        <text>N-acetyl-alpha-D-glucosamine 1-phosphate + UTP + H(+) = UDP-N-acetyl-alpha-D-glucosamine + diphosphate</text>
        <dbReference type="Rhea" id="RHEA:13509"/>
        <dbReference type="ChEBI" id="CHEBI:15378"/>
        <dbReference type="ChEBI" id="CHEBI:33019"/>
        <dbReference type="ChEBI" id="CHEBI:46398"/>
        <dbReference type="ChEBI" id="CHEBI:57705"/>
        <dbReference type="ChEBI" id="CHEBI:57776"/>
        <dbReference type="EC" id="2.7.7.23"/>
    </reaction>
</comment>
<dbReference type="STRING" id="1617426.TR69_WS6001000449"/>
<protein>
    <submittedName>
        <fullName evidence="10">Bifunctional protein GlmU</fullName>
    </submittedName>
</protein>
<dbReference type="Gene3D" id="2.160.10.10">
    <property type="entry name" value="Hexapeptide repeat proteins"/>
    <property type="match status" value="1"/>
</dbReference>
<keyword evidence="5" id="KW-0511">Multifunctional enzyme</keyword>
<evidence type="ECO:0000256" key="2">
    <source>
        <dbReference type="ARBA" id="ARBA00005208"/>
    </source>
</evidence>
<dbReference type="GO" id="GO:0003977">
    <property type="term" value="F:UDP-N-acetylglucosamine diphosphorylase activity"/>
    <property type="evidence" value="ECO:0007669"/>
    <property type="project" value="UniProtKB-EC"/>
</dbReference>
<dbReference type="GO" id="GO:0019134">
    <property type="term" value="F:glucosamine-1-phosphate N-acetyltransferase activity"/>
    <property type="evidence" value="ECO:0007669"/>
    <property type="project" value="UniProtKB-EC"/>
</dbReference>
<evidence type="ECO:0000313" key="10">
    <source>
        <dbReference type="EMBL" id="KXK26446.1"/>
    </source>
</evidence>
<dbReference type="Proteomes" id="UP000070457">
    <property type="component" value="Unassembled WGS sequence"/>
</dbReference>
<name>A0A136LXU0_9BACT</name>
<dbReference type="SUPFAM" id="SSF51161">
    <property type="entry name" value="Trimeric LpxA-like enzymes"/>
    <property type="match status" value="1"/>
</dbReference>
<dbReference type="InterPro" id="IPR023915">
    <property type="entry name" value="Bifunctiontional_GlmU_arc-type"/>
</dbReference>
<dbReference type="SUPFAM" id="SSF53448">
    <property type="entry name" value="Nucleotide-diphospho-sugar transferases"/>
    <property type="match status" value="1"/>
</dbReference>
<evidence type="ECO:0000259" key="9">
    <source>
        <dbReference type="Pfam" id="PF00483"/>
    </source>
</evidence>
<evidence type="ECO:0000256" key="4">
    <source>
        <dbReference type="ARBA" id="ARBA00022695"/>
    </source>
</evidence>
<comment type="catalytic activity">
    <reaction evidence="7">
        <text>alpha-D-glucosamine 1-phosphate + acetyl-CoA = N-acetyl-alpha-D-glucosamine 1-phosphate + CoA + H(+)</text>
        <dbReference type="Rhea" id="RHEA:13725"/>
        <dbReference type="ChEBI" id="CHEBI:15378"/>
        <dbReference type="ChEBI" id="CHEBI:57287"/>
        <dbReference type="ChEBI" id="CHEBI:57288"/>
        <dbReference type="ChEBI" id="CHEBI:57776"/>
        <dbReference type="ChEBI" id="CHEBI:58516"/>
        <dbReference type="EC" id="2.3.1.157"/>
    </reaction>
</comment>
<dbReference type="CDD" id="cd04181">
    <property type="entry name" value="NTP_transferase"/>
    <property type="match status" value="1"/>
</dbReference>
<dbReference type="Pfam" id="PF00483">
    <property type="entry name" value="NTP_transferase"/>
    <property type="match status" value="1"/>
</dbReference>
<evidence type="ECO:0000256" key="5">
    <source>
        <dbReference type="ARBA" id="ARBA00023268"/>
    </source>
</evidence>
<proteinExistence type="predicted"/>
<keyword evidence="3" id="KW-0808">Transferase</keyword>
<dbReference type="InterPro" id="IPR011004">
    <property type="entry name" value="Trimer_LpxA-like_sf"/>
</dbReference>
<evidence type="ECO:0000256" key="1">
    <source>
        <dbReference type="ARBA" id="ARBA00005166"/>
    </source>
</evidence>
<comment type="pathway">
    <text evidence="2">Nucleotide-sugar biosynthesis; UDP-N-acetyl-alpha-D-glucosamine biosynthesis; UDP-N-acetyl-alpha-D-glucosamine from N-acetyl-alpha-D-glucosamine 1-phosphate: step 1/1.</text>
</comment>
<dbReference type="PANTHER" id="PTHR43584:SF8">
    <property type="entry name" value="N-ACETYLMURAMATE ALPHA-1-PHOSPHATE URIDYLYLTRANSFERASE"/>
    <property type="match status" value="1"/>
</dbReference>
<evidence type="ECO:0000256" key="7">
    <source>
        <dbReference type="ARBA" id="ARBA00048247"/>
    </source>
</evidence>
<gene>
    <name evidence="10" type="primary">glmU</name>
    <name evidence="10" type="ORF">TR69_WS6001000449</name>
</gene>
<dbReference type="UniPathway" id="UPA00113">
    <property type="reaction ID" value="UER00532"/>
</dbReference>
<dbReference type="PANTHER" id="PTHR43584">
    <property type="entry name" value="NUCLEOTIDYL TRANSFERASE"/>
    <property type="match status" value="1"/>
</dbReference>
<keyword evidence="6" id="KW-0012">Acyltransferase</keyword>
<feature type="domain" description="Nucleotidyl transferase" evidence="9">
    <location>
        <begin position="2"/>
        <end position="230"/>
    </location>
</feature>
<evidence type="ECO:0000256" key="8">
    <source>
        <dbReference type="ARBA" id="ARBA00048493"/>
    </source>
</evidence>
<evidence type="ECO:0000256" key="6">
    <source>
        <dbReference type="ARBA" id="ARBA00023315"/>
    </source>
</evidence>
<sequence>MKAVIIAAGSGTRMYPLTVTTPKLLLPVLSVPLLSWFVHNLKGLVDEIVIVINDKDSGNQIRTYVHSHEFTVPIKFAVQSEQKGTAHAMQIAQEALADDDSFLVMNGDDLYSRKDIESVIAAGPGLVGTPVNDPEKWGIITRDGAGKFTGLIEKPSDAEPGSLANIGLYHFNSSIFDIYDSVPESPRGEYEITDSVSLFAKSNDFSVIESNGDWYPIGYPWHLLEVNEKLVANTSGIDTFLLEHGYTRVDQQTDLSTLETQGIKIENGTVIKDVIYVKKGTHVKAPSYFEGVSILDEDVIVGPFAYIRGTSTLGRGAKVGASEVKNAVIFSETKLPHFNYFGDGIAGNDVNFGVGSVVTNLRHDNEPVKTLIKGQLVSTGRRKFSAVIGDGVRLGAGTVIYPGRKLWPGVFTLPNSVISDDVTE</sequence>
<dbReference type="InterPro" id="IPR050065">
    <property type="entry name" value="GlmU-like"/>
</dbReference>
<keyword evidence="4" id="KW-0548">Nucleotidyltransferase</keyword>
<dbReference type="GO" id="GO:0006048">
    <property type="term" value="P:UDP-N-acetylglucosamine biosynthetic process"/>
    <property type="evidence" value="ECO:0007669"/>
    <property type="project" value="UniProtKB-UniPathway"/>
</dbReference>
<accession>A0A136LXU0</accession>
<comment type="caution">
    <text evidence="10">The sequence shown here is derived from an EMBL/GenBank/DDBJ whole genome shotgun (WGS) entry which is preliminary data.</text>
</comment>
<dbReference type="InterPro" id="IPR005835">
    <property type="entry name" value="NTP_transferase_dom"/>
</dbReference>
<dbReference type="Gene3D" id="3.90.550.10">
    <property type="entry name" value="Spore Coat Polysaccharide Biosynthesis Protein SpsA, Chain A"/>
    <property type="match status" value="1"/>
</dbReference>
<comment type="pathway">
    <text evidence="1">Nucleotide-sugar biosynthesis; UDP-N-acetyl-alpha-D-glucosamine biosynthesis; N-acetyl-alpha-D-glucosamine 1-phosphate from alpha-D-glucosamine 6-phosphate (route II): step 2/2.</text>
</comment>